<dbReference type="InterPro" id="IPR011059">
    <property type="entry name" value="Metal-dep_hydrolase_composite"/>
</dbReference>
<evidence type="ECO:0000313" key="3">
    <source>
        <dbReference type="Proteomes" id="UP001200145"/>
    </source>
</evidence>
<dbReference type="InterPro" id="IPR013108">
    <property type="entry name" value="Amidohydro_3"/>
</dbReference>
<sequence length="572" mass="62788">MKLSIFLFPLLLFASCSEPVNKETSSTSSDAIYFGGDILTMEGDSAQYAEAVLIRDGKILFVGPKEEAINTAGENPELIDLKGQTLLPGFIDAHGHLWMSGIQAIAANLLPAPDGKGNDIASLIEITNQWKATNTDVINKTGWILGFGYDEAQLKEQRHPTAADLDKISKDTPVLFLHQSGHLAAVNTKGLEISGITSASQDPKGGVIQRLKGSQQPSGVLEETALFAPAMDLLRKVDDKGNEALILAGQKSYARYGFTTAQEGRATSVVCDAYKRMSEAGTLLMDVYAYPDIQMGLEYMKTNGVQSDYKNHFRIAGVKLSLDGSPSGKTAYLTKPYKVPPPGMKKDYRGYPAIPDTAVINNLVEEAFKNNWQIITHCNGDAAADAYIHAVRLAADKHGNENRRTVMIHAQTVREDQLDSMKILGIIPSFFSMHTYYWGDWHRDETLGKERAYRISPTASTRRRDLIFTQHHDAPVAFPDALRVLHATVNRVSRSGDIIGPDQRVSPYIALKSITAWAAYQGFEENLKGTITAGKLADFVILDKNPLKIDPLTITDISINATIKEGKTIYNK</sequence>
<dbReference type="InterPro" id="IPR033932">
    <property type="entry name" value="YtcJ-like"/>
</dbReference>
<protein>
    <submittedName>
        <fullName evidence="2">Amidohydrolase</fullName>
    </submittedName>
</protein>
<dbReference type="PANTHER" id="PTHR22642:SF2">
    <property type="entry name" value="PROTEIN LONG AFTER FAR-RED 3"/>
    <property type="match status" value="1"/>
</dbReference>
<evidence type="ECO:0000259" key="1">
    <source>
        <dbReference type="Pfam" id="PF07969"/>
    </source>
</evidence>
<feature type="domain" description="Amidohydrolase 3" evidence="1">
    <location>
        <begin position="77"/>
        <end position="570"/>
    </location>
</feature>
<organism evidence="2 3">
    <name type="scientific">Flavihumibacter fluminis</name>
    <dbReference type="NCBI Taxonomy" id="2909236"/>
    <lineage>
        <taxon>Bacteria</taxon>
        <taxon>Pseudomonadati</taxon>
        <taxon>Bacteroidota</taxon>
        <taxon>Chitinophagia</taxon>
        <taxon>Chitinophagales</taxon>
        <taxon>Chitinophagaceae</taxon>
        <taxon>Flavihumibacter</taxon>
    </lineage>
</organism>
<dbReference type="Gene3D" id="3.10.310.70">
    <property type="match status" value="1"/>
</dbReference>
<dbReference type="RefSeq" id="WP_234863756.1">
    <property type="nucleotide sequence ID" value="NZ_JAKEVY010000001.1"/>
</dbReference>
<keyword evidence="3" id="KW-1185">Reference proteome</keyword>
<evidence type="ECO:0000313" key="2">
    <source>
        <dbReference type="EMBL" id="MCF1713253.1"/>
    </source>
</evidence>
<comment type="caution">
    <text evidence="2">The sequence shown here is derived from an EMBL/GenBank/DDBJ whole genome shotgun (WGS) entry which is preliminary data.</text>
</comment>
<name>A0ABS9BDP6_9BACT</name>
<gene>
    <name evidence="2" type="ORF">L0U88_01265</name>
</gene>
<dbReference type="Pfam" id="PF07969">
    <property type="entry name" value="Amidohydro_3"/>
    <property type="match status" value="1"/>
</dbReference>
<dbReference type="PANTHER" id="PTHR22642">
    <property type="entry name" value="IMIDAZOLONEPROPIONASE"/>
    <property type="match status" value="1"/>
</dbReference>
<reference evidence="2 3" key="1">
    <citation type="submission" date="2022-01" db="EMBL/GenBank/DDBJ databases">
        <title>Flavihumibacter sp. nov., isolated from sediment of a river.</title>
        <authorList>
            <person name="Liu H."/>
        </authorList>
    </citation>
    <scope>NUCLEOTIDE SEQUENCE [LARGE SCALE GENOMIC DNA]</scope>
    <source>
        <strain evidence="2 3">RY-1</strain>
    </source>
</reference>
<dbReference type="SUPFAM" id="SSF51338">
    <property type="entry name" value="Composite domain of metallo-dependent hydrolases"/>
    <property type="match status" value="1"/>
</dbReference>
<dbReference type="InterPro" id="IPR032466">
    <property type="entry name" value="Metal_Hydrolase"/>
</dbReference>
<dbReference type="Gene3D" id="3.20.20.140">
    <property type="entry name" value="Metal-dependent hydrolases"/>
    <property type="match status" value="1"/>
</dbReference>
<proteinExistence type="predicted"/>
<accession>A0ABS9BDP6</accession>
<dbReference type="SUPFAM" id="SSF51556">
    <property type="entry name" value="Metallo-dependent hydrolases"/>
    <property type="match status" value="1"/>
</dbReference>
<dbReference type="Proteomes" id="UP001200145">
    <property type="component" value="Unassembled WGS sequence"/>
</dbReference>
<dbReference type="CDD" id="cd01300">
    <property type="entry name" value="YtcJ_like"/>
    <property type="match status" value="1"/>
</dbReference>
<dbReference type="PROSITE" id="PS51257">
    <property type="entry name" value="PROKAR_LIPOPROTEIN"/>
    <property type="match status" value="1"/>
</dbReference>
<dbReference type="EMBL" id="JAKEVY010000001">
    <property type="protein sequence ID" value="MCF1713253.1"/>
    <property type="molecule type" value="Genomic_DNA"/>
</dbReference>
<dbReference type="Gene3D" id="2.30.40.10">
    <property type="entry name" value="Urease, subunit C, domain 1"/>
    <property type="match status" value="1"/>
</dbReference>